<dbReference type="InterPro" id="IPR015421">
    <property type="entry name" value="PyrdxlP-dep_Trfase_major"/>
</dbReference>
<organism evidence="3 4">
    <name type="scientific">Imperialibacter roseus</name>
    <dbReference type="NCBI Taxonomy" id="1324217"/>
    <lineage>
        <taxon>Bacteria</taxon>
        <taxon>Pseudomonadati</taxon>
        <taxon>Bacteroidota</taxon>
        <taxon>Cytophagia</taxon>
        <taxon>Cytophagales</taxon>
        <taxon>Flammeovirgaceae</taxon>
        <taxon>Imperialibacter</taxon>
    </lineage>
</organism>
<keyword evidence="1" id="KW-0663">Pyridoxal phosphate</keyword>
<keyword evidence="3" id="KW-0808">Transferase</keyword>
<dbReference type="InterPro" id="IPR015422">
    <property type="entry name" value="PyrdxlP-dep_Trfase_small"/>
</dbReference>
<dbReference type="RefSeq" id="WP_317487764.1">
    <property type="nucleotide sequence ID" value="NZ_CP136051.1"/>
</dbReference>
<sequence>MIADKKGIRSQYPLLHNCTYLNTANAGAMSQATLQKGTDYLTEFAQYASQKLPLWMGEMEETRKLFAELLNASSEEIGLTWDTSYGISWVQQMLPPDLELVLVKHDFPSVTLPWIHHNRKIHWIDWDMKSHIDLKAIEKALSGKPKVLVISHVQYTNGYRVDLEAISAICQKHGAFLIVDAIQSLGVIPIDLQKIHIDVLAASSYKWLTSGYGAGMIYINKNSTKRLQQGALGPGSMTDFLKDPIPAENLKHPPQSLEAGHPKPLLILMQGQALKELKAIGWQNIYEELKVLSAKLHSAITEGGFTPMAPRDEKSWSGIVSFECDKSLHQKLTDEKIITTYRPNYLRAAVHFYNEEGEIDKFRKVLPT</sequence>
<dbReference type="InterPro" id="IPR000192">
    <property type="entry name" value="Aminotrans_V_dom"/>
</dbReference>
<gene>
    <name evidence="3" type="ORF">RT717_17950</name>
</gene>
<evidence type="ECO:0000313" key="4">
    <source>
        <dbReference type="Proteomes" id="UP001302349"/>
    </source>
</evidence>
<evidence type="ECO:0000256" key="1">
    <source>
        <dbReference type="ARBA" id="ARBA00022898"/>
    </source>
</evidence>
<dbReference type="Gene3D" id="3.40.640.10">
    <property type="entry name" value="Type I PLP-dependent aspartate aminotransferase-like (Major domain)"/>
    <property type="match status" value="1"/>
</dbReference>
<evidence type="ECO:0000313" key="3">
    <source>
        <dbReference type="EMBL" id="WOK04967.1"/>
    </source>
</evidence>
<dbReference type="PANTHER" id="PTHR43586:SF15">
    <property type="entry name" value="BLR3095 PROTEIN"/>
    <property type="match status" value="1"/>
</dbReference>
<dbReference type="Proteomes" id="UP001302349">
    <property type="component" value="Chromosome"/>
</dbReference>
<dbReference type="InterPro" id="IPR015424">
    <property type="entry name" value="PyrdxlP-dep_Trfase"/>
</dbReference>
<evidence type="ECO:0000259" key="2">
    <source>
        <dbReference type="Pfam" id="PF00266"/>
    </source>
</evidence>
<accession>A0ABZ0IIV5</accession>
<dbReference type="SUPFAM" id="SSF53383">
    <property type="entry name" value="PLP-dependent transferases"/>
    <property type="match status" value="1"/>
</dbReference>
<keyword evidence="4" id="KW-1185">Reference proteome</keyword>
<dbReference type="Gene3D" id="3.90.1150.10">
    <property type="entry name" value="Aspartate Aminotransferase, domain 1"/>
    <property type="match status" value="1"/>
</dbReference>
<dbReference type="GO" id="GO:0008483">
    <property type="term" value="F:transaminase activity"/>
    <property type="evidence" value="ECO:0007669"/>
    <property type="project" value="UniProtKB-KW"/>
</dbReference>
<protein>
    <submittedName>
        <fullName evidence="3">Aminotransferase class V-fold PLP-dependent enzyme</fullName>
    </submittedName>
</protein>
<reference evidence="3 4" key="1">
    <citation type="journal article" date="2023" name="Microbiol. Resour. Announc.">
        <title>Complete Genome Sequence of Imperialibacter roseus strain P4T.</title>
        <authorList>
            <person name="Tizabi D.R."/>
            <person name="Bachvaroff T."/>
            <person name="Hill R.T."/>
        </authorList>
    </citation>
    <scope>NUCLEOTIDE SEQUENCE [LARGE SCALE GENOMIC DNA]</scope>
    <source>
        <strain evidence="3 4">P4T</strain>
    </source>
</reference>
<dbReference type="PANTHER" id="PTHR43586">
    <property type="entry name" value="CYSTEINE DESULFURASE"/>
    <property type="match status" value="1"/>
</dbReference>
<keyword evidence="3" id="KW-0032">Aminotransferase</keyword>
<dbReference type="EMBL" id="CP136051">
    <property type="protein sequence ID" value="WOK04967.1"/>
    <property type="molecule type" value="Genomic_DNA"/>
</dbReference>
<proteinExistence type="predicted"/>
<feature type="domain" description="Aminotransferase class V" evidence="2">
    <location>
        <begin position="20"/>
        <end position="327"/>
    </location>
</feature>
<dbReference type="Pfam" id="PF00266">
    <property type="entry name" value="Aminotran_5"/>
    <property type="match status" value="1"/>
</dbReference>
<name>A0ABZ0IIV5_9BACT</name>